<dbReference type="InterPro" id="IPR029030">
    <property type="entry name" value="Caspase-like_dom_sf"/>
</dbReference>
<evidence type="ECO:0000313" key="4">
    <source>
        <dbReference type="Proteomes" id="UP000886744"/>
    </source>
</evidence>
<dbReference type="PANTHER" id="PTHR37841:SF1">
    <property type="entry name" value="DUF3298 DOMAIN-CONTAINING PROTEIN"/>
    <property type="match status" value="1"/>
</dbReference>
<evidence type="ECO:0000256" key="1">
    <source>
        <dbReference type="SAM" id="SignalP"/>
    </source>
</evidence>
<evidence type="ECO:0000259" key="2">
    <source>
        <dbReference type="Pfam" id="PF00656"/>
    </source>
</evidence>
<evidence type="ECO:0000313" key="3">
    <source>
        <dbReference type="EMBL" id="HIR62896.1"/>
    </source>
</evidence>
<dbReference type="PANTHER" id="PTHR37841">
    <property type="entry name" value="GLR2918 PROTEIN"/>
    <property type="match status" value="1"/>
</dbReference>
<organism evidence="3 4">
    <name type="scientific">Candidatus Coprenecus avistercoris</name>
    <dbReference type="NCBI Taxonomy" id="2840730"/>
    <lineage>
        <taxon>Bacteria</taxon>
        <taxon>Pseudomonadati</taxon>
        <taxon>Bacteroidota</taxon>
        <taxon>Bacteroidia</taxon>
        <taxon>Bacteroidales</taxon>
        <taxon>Rikenellaceae</taxon>
        <taxon>Rikenellaceae incertae sedis</taxon>
        <taxon>Candidatus Coprenecus</taxon>
    </lineage>
</organism>
<proteinExistence type="predicted"/>
<reference evidence="3" key="1">
    <citation type="submission" date="2020-10" db="EMBL/GenBank/DDBJ databases">
        <authorList>
            <person name="Gilroy R."/>
        </authorList>
    </citation>
    <scope>NUCLEOTIDE SEQUENCE</scope>
    <source>
        <strain evidence="3">ChiHjej13B12-12457</strain>
    </source>
</reference>
<dbReference type="Gene3D" id="3.40.50.1460">
    <property type="match status" value="1"/>
</dbReference>
<feature type="domain" description="Peptidase C14 caspase" evidence="2">
    <location>
        <begin position="428"/>
        <end position="655"/>
    </location>
</feature>
<accession>A0A9D1E1T5</accession>
<gene>
    <name evidence="3" type="ORF">IAC94_05180</name>
</gene>
<dbReference type="Proteomes" id="UP000886744">
    <property type="component" value="Unassembled WGS sequence"/>
</dbReference>
<sequence length="667" mass="75747">MKNFKYTAVLWLTMLLVMAVTGRTAAQAQDLEPYRDWFGSYGYVDTAGSIVIECRFDDAKAFSEGRAAVLSRGGDISGEGVFGSLSLTLKWGYIDTSGMMVIPCVYDYAGQFTEGYAAVMSGNKWGFIDIDGDTLVSYRYDEVHRFVNGYAAVRTGSRWGYIDSDGNELVPCRYDVASDFGSDGFAAVTRADSTGFVYRDGNWYASKDRALNWIRGIPFSVYAKDKVMNRMNEWQLIEPDESVPDWEARVNEESFMARLEGLEMRYEAEYIEANRLEDPELILGPYDTSKGTFPVEIVDHVVHDADTSGSPERLRTFHIDLPVPAEEAAQVEGNWRRLKAEYVYFINNDRIALADVTLTFPGRKFYEWTDPAYSPKRQLLMDYDLEELDFTLPGKIYRLAVRSRDDSTAVDTDSSVPSPRGRRNQDVYAVIIANQEYTTGMTVPYALNDGAVFREYCLKRLRIPEDNIMYLTDADTEEMRSVLLWLDKAAALFNSDSRVIVYFSGQCLLDEGVGETFLLPVDYASTGVQSGLRLRSLYSRLSGKIDDALFLIDASYGKLSRNGMRVGVFDDGDIEESWLQPSDRMVVFYAAGEDEGAYPYPEKRHGLFTYFLLKALQDRPEVISYGDLFDYISDNVERVSRHLYGRTQVPEVYSSKWDGEAWREFVM</sequence>
<dbReference type="EMBL" id="DVHI01000064">
    <property type="protein sequence ID" value="HIR62896.1"/>
    <property type="molecule type" value="Genomic_DNA"/>
</dbReference>
<dbReference type="GO" id="GO:0004197">
    <property type="term" value="F:cysteine-type endopeptidase activity"/>
    <property type="evidence" value="ECO:0007669"/>
    <property type="project" value="InterPro"/>
</dbReference>
<dbReference type="SUPFAM" id="SSF52129">
    <property type="entry name" value="Caspase-like"/>
    <property type="match status" value="1"/>
</dbReference>
<dbReference type="SUPFAM" id="SSF69360">
    <property type="entry name" value="Cell wall binding repeat"/>
    <property type="match status" value="1"/>
</dbReference>
<dbReference type="InterPro" id="IPR032774">
    <property type="entry name" value="WG_beta_rep"/>
</dbReference>
<dbReference type="AlphaFoldDB" id="A0A9D1E1T5"/>
<feature type="chain" id="PRO_5039565025" evidence="1">
    <location>
        <begin position="29"/>
        <end position="667"/>
    </location>
</feature>
<dbReference type="InterPro" id="IPR011600">
    <property type="entry name" value="Pept_C14_caspase"/>
</dbReference>
<dbReference type="Pfam" id="PF00656">
    <property type="entry name" value="Peptidase_C14"/>
    <property type="match status" value="1"/>
</dbReference>
<dbReference type="Pfam" id="PF14903">
    <property type="entry name" value="WG_beta_rep"/>
    <property type="match status" value="3"/>
</dbReference>
<protein>
    <submittedName>
        <fullName evidence="3">WG repeat-containing protein</fullName>
    </submittedName>
</protein>
<comment type="caution">
    <text evidence="3">The sequence shown here is derived from an EMBL/GenBank/DDBJ whole genome shotgun (WGS) entry which is preliminary data.</text>
</comment>
<reference evidence="3" key="2">
    <citation type="journal article" date="2021" name="PeerJ">
        <title>Extensive microbial diversity within the chicken gut microbiome revealed by metagenomics and culture.</title>
        <authorList>
            <person name="Gilroy R."/>
            <person name="Ravi A."/>
            <person name="Getino M."/>
            <person name="Pursley I."/>
            <person name="Horton D.L."/>
            <person name="Alikhan N.F."/>
            <person name="Baker D."/>
            <person name="Gharbi K."/>
            <person name="Hall N."/>
            <person name="Watson M."/>
            <person name="Adriaenssens E.M."/>
            <person name="Foster-Nyarko E."/>
            <person name="Jarju S."/>
            <person name="Secka A."/>
            <person name="Antonio M."/>
            <person name="Oren A."/>
            <person name="Chaudhuri R.R."/>
            <person name="La Ragione R."/>
            <person name="Hildebrand F."/>
            <person name="Pallen M.J."/>
        </authorList>
    </citation>
    <scope>NUCLEOTIDE SEQUENCE</scope>
    <source>
        <strain evidence="3">ChiHjej13B12-12457</strain>
    </source>
</reference>
<name>A0A9D1E1T5_9BACT</name>
<dbReference type="GO" id="GO:0006508">
    <property type="term" value="P:proteolysis"/>
    <property type="evidence" value="ECO:0007669"/>
    <property type="project" value="InterPro"/>
</dbReference>
<feature type="signal peptide" evidence="1">
    <location>
        <begin position="1"/>
        <end position="28"/>
    </location>
</feature>
<keyword evidence="1" id="KW-0732">Signal</keyword>